<dbReference type="GO" id="GO:0046872">
    <property type="term" value="F:metal ion binding"/>
    <property type="evidence" value="ECO:0007669"/>
    <property type="project" value="UniProtKB-KW"/>
</dbReference>
<dbReference type="PANTHER" id="PTHR36923:SF3">
    <property type="entry name" value="FERREDOXIN"/>
    <property type="match status" value="1"/>
</dbReference>
<name>A0A1G6UT09_9PSEU</name>
<accession>A0A1G6UT09</accession>
<organism evidence="8 9">
    <name type="scientific">Prauserella marina</name>
    <dbReference type="NCBI Taxonomy" id="530584"/>
    <lineage>
        <taxon>Bacteria</taxon>
        <taxon>Bacillati</taxon>
        <taxon>Actinomycetota</taxon>
        <taxon>Actinomycetes</taxon>
        <taxon>Pseudonocardiales</taxon>
        <taxon>Pseudonocardiaceae</taxon>
        <taxon>Prauserella</taxon>
    </lineage>
</organism>
<evidence type="ECO:0000313" key="9">
    <source>
        <dbReference type="Proteomes" id="UP000199494"/>
    </source>
</evidence>
<keyword evidence="9" id="KW-1185">Reference proteome</keyword>
<evidence type="ECO:0000256" key="2">
    <source>
        <dbReference type="ARBA" id="ARBA00022448"/>
    </source>
</evidence>
<evidence type="ECO:0000256" key="4">
    <source>
        <dbReference type="ARBA" id="ARBA00022982"/>
    </source>
</evidence>
<evidence type="ECO:0000256" key="7">
    <source>
        <dbReference type="ARBA" id="ARBA00023291"/>
    </source>
</evidence>
<dbReference type="Proteomes" id="UP000199494">
    <property type="component" value="Unassembled WGS sequence"/>
</dbReference>
<protein>
    <submittedName>
        <fullName evidence="8">Ferredoxin</fullName>
    </submittedName>
</protein>
<evidence type="ECO:0000256" key="1">
    <source>
        <dbReference type="ARBA" id="ARBA00001927"/>
    </source>
</evidence>
<reference evidence="8 9" key="1">
    <citation type="submission" date="2016-10" db="EMBL/GenBank/DDBJ databases">
        <authorList>
            <person name="de Groot N.N."/>
        </authorList>
    </citation>
    <scope>NUCLEOTIDE SEQUENCE [LARGE SCALE GENOMIC DNA]</scope>
    <source>
        <strain evidence="8 9">CGMCC 4.5506</strain>
    </source>
</reference>
<dbReference type="Pfam" id="PF13459">
    <property type="entry name" value="Fer4_15"/>
    <property type="match status" value="1"/>
</dbReference>
<evidence type="ECO:0000256" key="3">
    <source>
        <dbReference type="ARBA" id="ARBA00022723"/>
    </source>
</evidence>
<dbReference type="GO" id="GO:0051538">
    <property type="term" value="F:3 iron, 4 sulfur cluster binding"/>
    <property type="evidence" value="ECO:0007669"/>
    <property type="project" value="UniProtKB-KW"/>
</dbReference>
<dbReference type="AlphaFoldDB" id="A0A1G6UT09"/>
<proteinExistence type="predicted"/>
<dbReference type="SUPFAM" id="SSF54862">
    <property type="entry name" value="4Fe-4S ferredoxins"/>
    <property type="match status" value="1"/>
</dbReference>
<dbReference type="InterPro" id="IPR051269">
    <property type="entry name" value="Fe-S_cluster_ET"/>
</dbReference>
<keyword evidence="5" id="KW-0408">Iron</keyword>
<comment type="cofactor">
    <cofactor evidence="1">
        <name>[3Fe-4S] cluster</name>
        <dbReference type="ChEBI" id="CHEBI:21137"/>
    </cofactor>
</comment>
<keyword evidence="6" id="KW-0411">Iron-sulfur</keyword>
<evidence type="ECO:0000256" key="5">
    <source>
        <dbReference type="ARBA" id="ARBA00023004"/>
    </source>
</evidence>
<sequence length="70" mass="7901">MAERARRMRVEVDRDLCEANEVCVAMAPAVFELDDEEELRISSPDVPEGEIERVTQAVASCPRNALLIRE</sequence>
<evidence type="ECO:0000313" key="8">
    <source>
        <dbReference type="EMBL" id="SDD44384.1"/>
    </source>
</evidence>
<keyword evidence="3" id="KW-0479">Metal-binding</keyword>
<evidence type="ECO:0000256" key="6">
    <source>
        <dbReference type="ARBA" id="ARBA00023014"/>
    </source>
</evidence>
<gene>
    <name evidence="8" type="ORF">SAMN05421630_108206</name>
</gene>
<keyword evidence="4" id="KW-0249">Electron transport</keyword>
<dbReference type="EMBL" id="FMZE01000008">
    <property type="protein sequence ID" value="SDD44384.1"/>
    <property type="molecule type" value="Genomic_DNA"/>
</dbReference>
<keyword evidence="7" id="KW-0003">3Fe-4S</keyword>
<keyword evidence="2" id="KW-0813">Transport</keyword>
<dbReference type="Gene3D" id="3.30.70.20">
    <property type="match status" value="1"/>
</dbReference>
<dbReference type="PANTHER" id="PTHR36923">
    <property type="entry name" value="FERREDOXIN"/>
    <property type="match status" value="1"/>
</dbReference>
<dbReference type="STRING" id="530584.SAMN05421630_108206"/>